<proteinExistence type="predicted"/>
<organism evidence="1 2">
    <name type="scientific">Pistacia atlantica</name>
    <dbReference type="NCBI Taxonomy" id="434234"/>
    <lineage>
        <taxon>Eukaryota</taxon>
        <taxon>Viridiplantae</taxon>
        <taxon>Streptophyta</taxon>
        <taxon>Embryophyta</taxon>
        <taxon>Tracheophyta</taxon>
        <taxon>Spermatophyta</taxon>
        <taxon>Magnoliopsida</taxon>
        <taxon>eudicotyledons</taxon>
        <taxon>Gunneridae</taxon>
        <taxon>Pentapetalae</taxon>
        <taxon>rosids</taxon>
        <taxon>malvids</taxon>
        <taxon>Sapindales</taxon>
        <taxon>Anacardiaceae</taxon>
        <taxon>Pistacia</taxon>
    </lineage>
</organism>
<sequence>MGGMFSKHFSRRQQRHPEAKAKAEEEAEAEAVSSNDANDKSKSTQGSISIIELMKPECFKTKRVKRKRSMQSLNQPEKKIMKPRKLTLEEWLLNSPAPNNFNNNNNNKTDQCFSGGELYVFKHSSRRVHPSLSSSSSSTTTVKMHREAEAAAAAPSTSRPRDSFNCSLDISANSCSSLSRSQSGKLKKRVSFRLPEEADIIIFYSPEDTLGSDYQSF</sequence>
<dbReference type="Proteomes" id="UP001164250">
    <property type="component" value="Chromosome 12"/>
</dbReference>
<gene>
    <name evidence="1" type="ORF">Patl1_09803</name>
</gene>
<comment type="caution">
    <text evidence="1">The sequence shown here is derived from an EMBL/GenBank/DDBJ whole genome shotgun (WGS) entry which is preliminary data.</text>
</comment>
<evidence type="ECO:0000313" key="2">
    <source>
        <dbReference type="Proteomes" id="UP001164250"/>
    </source>
</evidence>
<dbReference type="EMBL" id="CM047908">
    <property type="protein sequence ID" value="KAJ0082815.1"/>
    <property type="molecule type" value="Genomic_DNA"/>
</dbReference>
<reference evidence="2" key="1">
    <citation type="journal article" date="2023" name="G3 (Bethesda)">
        <title>Genome assembly and association tests identify interacting loci associated with vigor, precocity, and sex in interspecific pistachio rootstocks.</title>
        <authorList>
            <person name="Palmer W."/>
            <person name="Jacygrad E."/>
            <person name="Sagayaradj S."/>
            <person name="Cavanaugh K."/>
            <person name="Han R."/>
            <person name="Bertier L."/>
            <person name="Beede B."/>
            <person name="Kafkas S."/>
            <person name="Golino D."/>
            <person name="Preece J."/>
            <person name="Michelmore R."/>
        </authorList>
    </citation>
    <scope>NUCLEOTIDE SEQUENCE [LARGE SCALE GENOMIC DNA]</scope>
</reference>
<evidence type="ECO:0000313" key="1">
    <source>
        <dbReference type="EMBL" id="KAJ0082815.1"/>
    </source>
</evidence>
<keyword evidence="2" id="KW-1185">Reference proteome</keyword>
<protein>
    <submittedName>
        <fullName evidence="1">Uncharacterized protein</fullName>
    </submittedName>
</protein>
<name>A0ACC1A985_9ROSI</name>
<accession>A0ACC1A985</accession>